<sequence>MCQVFPHIPSPHCLIAASAPCLLHRNPVHPHRTQCALASPLHPACAHCDYRAPIMPIAPSPPLAHSHPLSACPIAYTRRPLSPPHLQHVPLADNPCPRASCDIRIAPAPSSWHPHTHTCACPCGTRTCPPRCRRTLVAPLCTCAVVPPLHHRMVQRLPALVPIHSLCVLVPIPCCLCPCAIVRPLWHPSAVPCLPDPTNSISRARAHRRLSPASSRMPPRCRHAPVAPVCVRRRTAPASSDSAGISCTGARMRPLHPCAPSMLPRAPAPSCGPHMSRGLCAPPLLHIMAPVPSRGPCLPARPFALIATPSTLNPALSQTHMYHPSAHPRRRRRTSTLVVFPDEMLQISPLLPDLLCFVDEPLLQLAIHAPVQSISDYQLLLWTSTHPWADKLLFPAESKYLWYAGAQVPDVQIICYSIVNPEDDNNVGDDPDEEGLNFSTASNARQLCAGLPLRCLQVLDVVDELLVWKLALKNIQHIRVNQGPGLSLTRSFSKTLGEPELGIHQPQSLSFPHLATLTIMAGLDMWSSTMPNYLDVLAKALGCRKDSAVPLEGLYVQGYVKSTRDLVSKFEIEKILPVFVGEYSP</sequence>
<comment type="caution">
    <text evidence="1">The sequence shown here is derived from an EMBL/GenBank/DDBJ whole genome shotgun (WGS) entry which is preliminary data.</text>
</comment>
<name>A0A4Y9Z2N0_9AGAM</name>
<dbReference type="EMBL" id="SEOQ01000153">
    <property type="protein sequence ID" value="TFY68772.1"/>
    <property type="molecule type" value="Genomic_DNA"/>
</dbReference>
<reference evidence="1 2" key="1">
    <citation type="submission" date="2019-02" db="EMBL/GenBank/DDBJ databases">
        <title>Genome sequencing of the rare red list fungi Dentipellis fragilis.</title>
        <authorList>
            <person name="Buettner E."/>
            <person name="Kellner H."/>
        </authorList>
    </citation>
    <scope>NUCLEOTIDE SEQUENCE [LARGE SCALE GENOMIC DNA]</scope>
    <source>
        <strain evidence="1 2">DSM 105465</strain>
    </source>
</reference>
<protein>
    <submittedName>
        <fullName evidence="1">Uncharacterized protein</fullName>
    </submittedName>
</protein>
<evidence type="ECO:0000313" key="1">
    <source>
        <dbReference type="EMBL" id="TFY68772.1"/>
    </source>
</evidence>
<accession>A0A4Y9Z2N0</accession>
<gene>
    <name evidence="1" type="ORF">EVG20_g3419</name>
</gene>
<dbReference type="Proteomes" id="UP000298327">
    <property type="component" value="Unassembled WGS sequence"/>
</dbReference>
<organism evidence="1 2">
    <name type="scientific">Dentipellis fragilis</name>
    <dbReference type="NCBI Taxonomy" id="205917"/>
    <lineage>
        <taxon>Eukaryota</taxon>
        <taxon>Fungi</taxon>
        <taxon>Dikarya</taxon>
        <taxon>Basidiomycota</taxon>
        <taxon>Agaricomycotina</taxon>
        <taxon>Agaricomycetes</taxon>
        <taxon>Russulales</taxon>
        <taxon>Hericiaceae</taxon>
        <taxon>Dentipellis</taxon>
    </lineage>
</organism>
<dbReference type="AlphaFoldDB" id="A0A4Y9Z2N0"/>
<evidence type="ECO:0000313" key="2">
    <source>
        <dbReference type="Proteomes" id="UP000298327"/>
    </source>
</evidence>
<proteinExistence type="predicted"/>
<keyword evidence="2" id="KW-1185">Reference proteome</keyword>